<organism evidence="1 2">
    <name type="scientific">Amycolatopsis tolypomycina</name>
    <dbReference type="NCBI Taxonomy" id="208445"/>
    <lineage>
        <taxon>Bacteria</taxon>
        <taxon>Bacillati</taxon>
        <taxon>Actinomycetota</taxon>
        <taxon>Actinomycetes</taxon>
        <taxon>Pseudonocardiales</taxon>
        <taxon>Pseudonocardiaceae</taxon>
        <taxon>Amycolatopsis</taxon>
    </lineage>
</organism>
<dbReference type="AlphaFoldDB" id="A0A1H4V4F6"/>
<sequence length="84" mass="8957">MNVVEKAMNREAPAEWQEAQHPPLCNAFFHIATIGLGAFAATYNLCKAAYHNGSHLDTPDVLVAGAEGLSSGALVHVRTTALLR</sequence>
<reference evidence="2" key="1">
    <citation type="submission" date="2016-10" db="EMBL/GenBank/DDBJ databases">
        <authorList>
            <person name="Varghese N."/>
            <person name="Submissions S."/>
        </authorList>
    </citation>
    <scope>NUCLEOTIDE SEQUENCE [LARGE SCALE GENOMIC DNA]</scope>
    <source>
        <strain evidence="2">DSM 44544</strain>
    </source>
</reference>
<dbReference type="RefSeq" id="WP_091311372.1">
    <property type="nucleotide sequence ID" value="NZ_FNSO01000004.1"/>
</dbReference>
<evidence type="ECO:0000313" key="1">
    <source>
        <dbReference type="EMBL" id="SEC75837.1"/>
    </source>
</evidence>
<name>A0A1H4V4F6_9PSEU</name>
<protein>
    <submittedName>
        <fullName evidence="1">Uncharacterized protein</fullName>
    </submittedName>
</protein>
<dbReference type="EMBL" id="FNSO01000004">
    <property type="protein sequence ID" value="SEC75837.1"/>
    <property type="molecule type" value="Genomic_DNA"/>
</dbReference>
<gene>
    <name evidence="1" type="ORF">SAMN04489727_4971</name>
</gene>
<dbReference type="Proteomes" id="UP000199622">
    <property type="component" value="Unassembled WGS sequence"/>
</dbReference>
<evidence type="ECO:0000313" key="2">
    <source>
        <dbReference type="Proteomes" id="UP000199622"/>
    </source>
</evidence>
<keyword evidence="2" id="KW-1185">Reference proteome</keyword>
<accession>A0A1H4V4F6</accession>
<proteinExistence type="predicted"/>